<organism evidence="3 4">
    <name type="scientific">Pichia sorbitophila (strain ATCC MYA-4447 / BCRC 22081 / CBS 7064 / NBRC 10061 / NRRL Y-12695)</name>
    <name type="common">Hybrid yeast</name>
    <dbReference type="NCBI Taxonomy" id="559304"/>
    <lineage>
        <taxon>Eukaryota</taxon>
        <taxon>Fungi</taxon>
        <taxon>Dikarya</taxon>
        <taxon>Ascomycota</taxon>
        <taxon>Saccharomycotina</taxon>
        <taxon>Pichiomycetes</taxon>
        <taxon>Debaryomycetaceae</taxon>
        <taxon>Millerozyma</taxon>
    </lineage>
</organism>
<keyword evidence="4" id="KW-1185">Reference proteome</keyword>
<sequence>MIDMSNVTGIAEGKSLTAMGNKDHVDHLKDEGDIPLRHHERTGSNQTNNYSVLDFYEMDSPNPGAERQFGNTPKRFDNDPVSEGETSGDVTDDEQEHEVPISPANISNNIPSQHSPKDRDDTDVPLQFDEELGFSSITGSEFDIYGFKKSSSYHGISREEYDKWFLEYHKYTQKNRKKWHLLMKNNGLSILDNNTPKRFPPRSNKVKKMIRKGLPPEWRGSAWFFYAGGYEKLNKHVGVYEQIVRDTKNIQNKDTEVIERDLNRTFPDNKYFNDLLRLKPQTTEYGKNEGETQIIKALRRVLVAFAHYQPHIGYCQSLNFLAGLLLLFMEEEKAFWLLVILTERIIPNVHSADLEGVHTDQGVLMLCIKEYIPSLWSVIGRNYDGEALGEDAVISKLPPASLVTSSWFMSIFVTVLPVETALRVWDILWYEGSKTIFRISLTICKLCFEHPEFQDIRSRSIGSSETEQIELYQFMQNYPKTLQDCNLLISSCYKKIGGYGFGSLSQDEINQCRHYISKQRSKLQNKQLLSANLSREERNSLISSSLPASNQEDYSDVYEFHKPIMSGVRWNRNLSTKMKRKFSKKN</sequence>
<dbReference type="SMART" id="SM00164">
    <property type="entry name" value="TBC"/>
    <property type="match status" value="1"/>
</dbReference>
<dbReference type="GO" id="GO:0031267">
    <property type="term" value="F:small GTPase binding"/>
    <property type="evidence" value="ECO:0007669"/>
    <property type="project" value="TreeGrafter"/>
</dbReference>
<dbReference type="OMA" id="YFARGQE"/>
<dbReference type="eggNOG" id="KOG2058">
    <property type="taxonomic scope" value="Eukaryota"/>
</dbReference>
<dbReference type="Gene3D" id="1.10.472.80">
    <property type="entry name" value="Ypt/Rab-GAP domain of gyp1p, domain 3"/>
    <property type="match status" value="1"/>
</dbReference>
<accession>G8XZ66</accession>
<dbReference type="InterPro" id="IPR050302">
    <property type="entry name" value="Rab_GAP_TBC_domain"/>
</dbReference>
<evidence type="ECO:0000256" key="1">
    <source>
        <dbReference type="SAM" id="MobiDB-lite"/>
    </source>
</evidence>
<gene>
    <name evidence="3" type="primary">Piso0_005500</name>
    <name evidence="3" type="ORF">GNLVRS01_PISO0N16447g</name>
</gene>
<dbReference type="Proteomes" id="UP000005222">
    <property type="component" value="Chromosome N"/>
</dbReference>
<dbReference type="InterPro" id="IPR000195">
    <property type="entry name" value="Rab-GAP-TBC_dom"/>
</dbReference>
<dbReference type="OrthoDB" id="294251at2759"/>
<dbReference type="PROSITE" id="PS50086">
    <property type="entry name" value="TBC_RABGAP"/>
    <property type="match status" value="1"/>
</dbReference>
<evidence type="ECO:0000259" key="2">
    <source>
        <dbReference type="PROSITE" id="PS50086"/>
    </source>
</evidence>
<dbReference type="Gene3D" id="1.10.8.270">
    <property type="entry name" value="putative rabgap domain of human tbc1 domain family member 14 like domains"/>
    <property type="match status" value="1"/>
</dbReference>
<dbReference type="EMBL" id="FO082046">
    <property type="protein sequence ID" value="CCE86975.1"/>
    <property type="molecule type" value="Genomic_DNA"/>
</dbReference>
<dbReference type="PANTHER" id="PTHR47219:SF20">
    <property type="entry name" value="TBC1 DOMAIN FAMILY MEMBER 2B"/>
    <property type="match status" value="1"/>
</dbReference>
<dbReference type="FunCoup" id="G8XZ66">
    <property type="interactions" value="370"/>
</dbReference>
<proteinExistence type="predicted"/>
<dbReference type="SUPFAM" id="SSF47923">
    <property type="entry name" value="Ypt/Rab-GAP domain of gyp1p"/>
    <property type="match status" value="2"/>
</dbReference>
<evidence type="ECO:0000313" key="4">
    <source>
        <dbReference type="Proteomes" id="UP000005222"/>
    </source>
</evidence>
<dbReference type="InterPro" id="IPR035969">
    <property type="entry name" value="Rab-GAP_TBC_sf"/>
</dbReference>
<name>G8XZ66_PICSO</name>
<dbReference type="Pfam" id="PF00566">
    <property type="entry name" value="RabGAP-TBC"/>
    <property type="match status" value="1"/>
</dbReference>
<dbReference type="AlphaFoldDB" id="G8XZ66"/>
<feature type="compositionally biased region" description="Polar residues" evidence="1">
    <location>
        <begin position="104"/>
        <end position="114"/>
    </location>
</feature>
<dbReference type="HOGENOM" id="CLU_005350_12_2_1"/>
<dbReference type="STRING" id="559304.G8XZ66"/>
<dbReference type="FunFam" id="1.10.8.270:FF:000026">
    <property type="entry name" value="TBC (Tre-2/Bub2/Cdc16) domain family"/>
    <property type="match status" value="1"/>
</dbReference>
<dbReference type="InParanoid" id="G8XZ66"/>
<dbReference type="GO" id="GO:0005096">
    <property type="term" value="F:GTPase activator activity"/>
    <property type="evidence" value="ECO:0007669"/>
    <property type="project" value="TreeGrafter"/>
</dbReference>
<evidence type="ECO:0000313" key="3">
    <source>
        <dbReference type="EMBL" id="CCE86975.1"/>
    </source>
</evidence>
<feature type="domain" description="Rab-GAP TBC" evidence="2">
    <location>
        <begin position="213"/>
        <end position="432"/>
    </location>
</feature>
<reference evidence="3 4" key="1">
    <citation type="journal article" date="2012" name="G3 (Bethesda)">
        <title>Pichia sorbitophila, an interspecies yeast hybrid reveals early steps of genome resolution following polyploidization.</title>
        <authorList>
            <person name="Leh Louis V."/>
            <person name="Despons L."/>
            <person name="Friedrich A."/>
            <person name="Martin T."/>
            <person name="Durrens P."/>
            <person name="Casaregola S."/>
            <person name="Neuveglise C."/>
            <person name="Fairhead C."/>
            <person name="Marck C."/>
            <person name="Cruz J.A."/>
            <person name="Straub M.L."/>
            <person name="Kugler V."/>
            <person name="Sacerdot C."/>
            <person name="Uzunov Z."/>
            <person name="Thierry A."/>
            <person name="Weiss S."/>
            <person name="Bleykasten C."/>
            <person name="De Montigny J."/>
            <person name="Jacques N."/>
            <person name="Jung P."/>
            <person name="Lemaire M."/>
            <person name="Mallet S."/>
            <person name="Morel G."/>
            <person name="Richard G.F."/>
            <person name="Sarkar A."/>
            <person name="Savel G."/>
            <person name="Schacherer J."/>
            <person name="Seret M.L."/>
            <person name="Talla E."/>
            <person name="Samson G."/>
            <person name="Jubin C."/>
            <person name="Poulain J."/>
            <person name="Vacherie B."/>
            <person name="Barbe V."/>
            <person name="Pelletier E."/>
            <person name="Sherman D.J."/>
            <person name="Westhof E."/>
            <person name="Weissenbach J."/>
            <person name="Baret P.V."/>
            <person name="Wincker P."/>
            <person name="Gaillardin C."/>
            <person name="Dujon B."/>
            <person name="Souciet J.L."/>
        </authorList>
    </citation>
    <scope>NUCLEOTIDE SEQUENCE [LARGE SCALE GENOMIC DNA]</scope>
    <source>
        <strain evidence="4">ATCC MYA-4447 / BCRC 22081 / CBS 7064 / NBRC 10061 / NRRL Y-12695</strain>
    </source>
</reference>
<dbReference type="PANTHER" id="PTHR47219">
    <property type="entry name" value="RAB GTPASE-ACTIVATING PROTEIN 1-LIKE"/>
    <property type="match status" value="1"/>
</dbReference>
<feature type="region of interest" description="Disordered" evidence="1">
    <location>
        <begin position="56"/>
        <end position="123"/>
    </location>
</feature>
<dbReference type="GO" id="GO:0030427">
    <property type="term" value="C:site of polarized growth"/>
    <property type="evidence" value="ECO:0007669"/>
    <property type="project" value="UniProtKB-ARBA"/>
</dbReference>
<protein>
    <submittedName>
        <fullName evidence="3">Piso0_005500 protein</fullName>
    </submittedName>
</protein>